<dbReference type="EC" id="2.7.11.1" evidence="3"/>
<dbReference type="Gene3D" id="1.10.510.10">
    <property type="entry name" value="Transferase(Phosphotransferase) domain 1"/>
    <property type="match status" value="1"/>
</dbReference>
<protein>
    <recommendedName>
        <fullName evidence="5">EKC/KEOPS complex subunit BUD32</fullName>
        <ecNumber evidence="3">2.7.11.1</ecNumber>
    </recommendedName>
    <alternativeName>
        <fullName evidence="6 7">Atypical Serine/threonine protein kinase BUD32</fullName>
    </alternativeName>
    <alternativeName>
        <fullName evidence="4">EKC/KEOPS complex subunit bud32</fullName>
    </alternativeName>
</protein>
<evidence type="ECO:0000256" key="6">
    <source>
        <dbReference type="ARBA" id="ARBA00030980"/>
    </source>
</evidence>
<dbReference type="InterPro" id="IPR008266">
    <property type="entry name" value="Tyr_kinase_AS"/>
</dbReference>
<dbReference type="EMBL" id="JAWRVE010000031">
    <property type="protein sequence ID" value="KAL1871927.1"/>
    <property type="molecule type" value="Genomic_DNA"/>
</dbReference>
<evidence type="ECO:0000256" key="8">
    <source>
        <dbReference type="ARBA" id="ARBA00047899"/>
    </source>
</evidence>
<keyword evidence="12" id="KW-1185">Reference proteome</keyword>
<evidence type="ECO:0000256" key="3">
    <source>
        <dbReference type="ARBA" id="ARBA00012513"/>
    </source>
</evidence>
<evidence type="ECO:0000256" key="4">
    <source>
        <dbReference type="ARBA" id="ARBA00013948"/>
    </source>
</evidence>
<evidence type="ECO:0000313" key="12">
    <source>
        <dbReference type="Proteomes" id="UP001583177"/>
    </source>
</evidence>
<comment type="subunit">
    <text evidence="2">Component of the EKC/KEOPS complex composed of at least BUD32, CGI121, GON7, KAE1 and PCC1; the whole complex dimerizes.</text>
</comment>
<name>A0ABR3X8C2_9PEZI</name>
<comment type="caution">
    <text evidence="11">The sequence shown here is derived from an EMBL/GenBank/DDBJ whole genome shotgun (WGS) entry which is preliminary data.</text>
</comment>
<feature type="domain" description="Protein kinase" evidence="10">
    <location>
        <begin position="110"/>
        <end position="428"/>
    </location>
</feature>
<dbReference type="InterPro" id="IPR000719">
    <property type="entry name" value="Prot_kinase_dom"/>
</dbReference>
<comment type="catalytic activity">
    <reaction evidence="9">
        <text>L-seryl-[protein] + ATP = O-phospho-L-seryl-[protein] + ADP + H(+)</text>
        <dbReference type="Rhea" id="RHEA:17989"/>
        <dbReference type="Rhea" id="RHEA-COMP:9863"/>
        <dbReference type="Rhea" id="RHEA-COMP:11604"/>
        <dbReference type="ChEBI" id="CHEBI:15378"/>
        <dbReference type="ChEBI" id="CHEBI:29999"/>
        <dbReference type="ChEBI" id="CHEBI:30616"/>
        <dbReference type="ChEBI" id="CHEBI:83421"/>
        <dbReference type="ChEBI" id="CHEBI:456216"/>
        <dbReference type="EC" id="2.7.11.1"/>
    </reaction>
</comment>
<proteinExistence type="predicted"/>
<dbReference type="InterPro" id="IPR011009">
    <property type="entry name" value="Kinase-like_dom_sf"/>
</dbReference>
<comment type="catalytic activity">
    <reaction evidence="8">
        <text>L-threonyl-[protein] + ATP = O-phospho-L-threonyl-[protein] + ADP + H(+)</text>
        <dbReference type="Rhea" id="RHEA:46608"/>
        <dbReference type="Rhea" id="RHEA-COMP:11060"/>
        <dbReference type="Rhea" id="RHEA-COMP:11605"/>
        <dbReference type="ChEBI" id="CHEBI:15378"/>
        <dbReference type="ChEBI" id="CHEBI:30013"/>
        <dbReference type="ChEBI" id="CHEBI:30616"/>
        <dbReference type="ChEBI" id="CHEBI:61977"/>
        <dbReference type="ChEBI" id="CHEBI:456216"/>
        <dbReference type="EC" id="2.7.11.1"/>
    </reaction>
</comment>
<gene>
    <name evidence="11" type="ORF">Daus18300_004563</name>
</gene>
<accession>A0ABR3X8C2</accession>
<dbReference type="SMART" id="SM00220">
    <property type="entry name" value="S_TKc"/>
    <property type="match status" value="1"/>
</dbReference>
<dbReference type="Proteomes" id="UP001583177">
    <property type="component" value="Unassembled WGS sequence"/>
</dbReference>
<comment type="function">
    <text evidence="1">Component of the EKC/KEOPS complex that is required for the formation of a threonylcarbamoyl group on adenosine at position 37 (t(6)A37) in tRNAs that read codons beginning with adenine. The complex is probably involved in the transfer of the threonylcarbamoyl moiety of threonylcarbamoyl-AMP (TC-AMP) to the N6 group of A37. BUD32 has ATPase activity in the context of the EKC/KEOPS complex and likely plays a supporting role to the catalytic subunit KAE1. The EKC/KEOPS complex also promotes both telomere uncapping and telomere elongation. The complex is required for efficient recruitment of transcriptional coactivators.</text>
</comment>
<evidence type="ECO:0000313" key="11">
    <source>
        <dbReference type="EMBL" id="KAL1871927.1"/>
    </source>
</evidence>
<dbReference type="SUPFAM" id="SSF56112">
    <property type="entry name" value="Protein kinase-like (PK-like)"/>
    <property type="match status" value="1"/>
</dbReference>
<dbReference type="PROSITE" id="PS50011">
    <property type="entry name" value="PROTEIN_KINASE_DOM"/>
    <property type="match status" value="1"/>
</dbReference>
<evidence type="ECO:0000256" key="5">
    <source>
        <dbReference type="ARBA" id="ARBA00019973"/>
    </source>
</evidence>
<evidence type="ECO:0000256" key="9">
    <source>
        <dbReference type="ARBA" id="ARBA00048679"/>
    </source>
</evidence>
<organism evidence="11 12">
    <name type="scientific">Diaporthe australafricana</name>
    <dbReference type="NCBI Taxonomy" id="127596"/>
    <lineage>
        <taxon>Eukaryota</taxon>
        <taxon>Fungi</taxon>
        <taxon>Dikarya</taxon>
        <taxon>Ascomycota</taxon>
        <taxon>Pezizomycotina</taxon>
        <taxon>Sordariomycetes</taxon>
        <taxon>Sordariomycetidae</taxon>
        <taxon>Diaporthales</taxon>
        <taxon>Diaporthaceae</taxon>
        <taxon>Diaporthe</taxon>
    </lineage>
</organism>
<dbReference type="PROSITE" id="PS00109">
    <property type="entry name" value="PROTEIN_KINASE_TYR"/>
    <property type="match status" value="1"/>
</dbReference>
<evidence type="ECO:0000256" key="1">
    <source>
        <dbReference type="ARBA" id="ARBA00003747"/>
    </source>
</evidence>
<sequence>MSHFDDCTPDQRFTKTGPDWMYNGVGTIKVIIDWDQRRFIAVATAWQEEDEEFFFDALAEHIDDIPSDVVQIEVGEEGELLKSTADPDEDRTMIPFYPSPSDYPSQVRQTRRKQLVELGRMGVQVDLCEDTSAAGTAPKQVAYKYYINEGNIGIIWDESNCLLRIPKHPNIVPFDSLVIDQVEGQDRVVGFTTPFIPGGTVLDNVSRPFKLKHLKQLTSTIDHLNLTLGIIHGDITPYNLLIDPTTDDLLIFDFNLACRMGWEADDDSSESYDPARNDVKFAAFTLFEIITRDTHLRDENEPHELDASMVLGTAAPPWDKHEDVCLDAPVAEYRRHLDEWMARRAAADAEKQVTSWRQAPGAVDWPGLPEFPEVPFYGTMMRKASQMRQSMVQRGARFVAWQRPPSCALPLPGGKRLLATGEVVEGSQ</sequence>
<evidence type="ECO:0000259" key="10">
    <source>
        <dbReference type="PROSITE" id="PS50011"/>
    </source>
</evidence>
<reference evidence="11 12" key="1">
    <citation type="journal article" date="2024" name="IMA Fungus">
        <title>IMA Genome - F19 : A genome assembly and annotation guide to empower mycologists, including annotated draft genome sequences of Ceratocystis pirilliformis, Diaporthe australafricana, Fusarium ophioides, Paecilomyces lecythidis, and Sporothrix stenoceras.</title>
        <authorList>
            <person name="Aylward J."/>
            <person name="Wilson A.M."/>
            <person name="Visagie C.M."/>
            <person name="Spraker J."/>
            <person name="Barnes I."/>
            <person name="Buitendag C."/>
            <person name="Ceriani C."/>
            <person name="Del Mar Angel L."/>
            <person name="du Plessis D."/>
            <person name="Fuchs T."/>
            <person name="Gasser K."/>
            <person name="Kramer D."/>
            <person name="Li W."/>
            <person name="Munsamy K."/>
            <person name="Piso A."/>
            <person name="Price J.L."/>
            <person name="Sonnekus B."/>
            <person name="Thomas C."/>
            <person name="van der Nest A."/>
            <person name="van Dijk A."/>
            <person name="van Heerden A."/>
            <person name="van Vuuren N."/>
            <person name="Yilmaz N."/>
            <person name="Duong T.A."/>
            <person name="van der Merwe N.A."/>
            <person name="Wingfield M.J."/>
            <person name="Wingfield B.D."/>
        </authorList>
    </citation>
    <scope>NUCLEOTIDE SEQUENCE [LARGE SCALE GENOMIC DNA]</scope>
    <source>
        <strain evidence="11 12">CMW 18300</strain>
    </source>
</reference>
<evidence type="ECO:0000256" key="7">
    <source>
        <dbReference type="ARBA" id="ARBA00033194"/>
    </source>
</evidence>
<evidence type="ECO:0000256" key="2">
    <source>
        <dbReference type="ARBA" id="ARBA00011534"/>
    </source>
</evidence>